<keyword evidence="1" id="KW-1133">Transmembrane helix</keyword>
<dbReference type="PANTHER" id="PTHR33538">
    <property type="entry name" value="PROTEIN GAMETE EXPRESSED 1"/>
    <property type="match status" value="1"/>
</dbReference>
<dbReference type="EMBL" id="MPUH01000837">
    <property type="protein sequence ID" value="OMJ73227.1"/>
    <property type="molecule type" value="Genomic_DNA"/>
</dbReference>
<evidence type="ECO:0000313" key="2">
    <source>
        <dbReference type="EMBL" id="OMJ73227.1"/>
    </source>
</evidence>
<keyword evidence="3" id="KW-1185">Reference proteome</keyword>
<organism evidence="2 3">
    <name type="scientific">Stentor coeruleus</name>
    <dbReference type="NCBI Taxonomy" id="5963"/>
    <lineage>
        <taxon>Eukaryota</taxon>
        <taxon>Sar</taxon>
        <taxon>Alveolata</taxon>
        <taxon>Ciliophora</taxon>
        <taxon>Postciliodesmatophora</taxon>
        <taxon>Heterotrichea</taxon>
        <taxon>Heterotrichida</taxon>
        <taxon>Stentoridae</taxon>
        <taxon>Stentor</taxon>
    </lineage>
</organism>
<accession>A0A1R2B903</accession>
<reference evidence="2 3" key="1">
    <citation type="submission" date="2016-11" db="EMBL/GenBank/DDBJ databases">
        <title>The macronuclear genome of Stentor coeruleus: a giant cell with tiny introns.</title>
        <authorList>
            <person name="Slabodnick M."/>
            <person name="Ruby J.G."/>
            <person name="Reiff S.B."/>
            <person name="Swart E.C."/>
            <person name="Gosai S."/>
            <person name="Prabakaran S."/>
            <person name="Witkowska E."/>
            <person name="Larue G.E."/>
            <person name="Fisher S."/>
            <person name="Freeman R.M."/>
            <person name="Gunawardena J."/>
            <person name="Chu W."/>
            <person name="Stover N.A."/>
            <person name="Gregory B.D."/>
            <person name="Nowacki M."/>
            <person name="Derisi J."/>
            <person name="Roy S.W."/>
            <person name="Marshall W.F."/>
            <person name="Sood P."/>
        </authorList>
    </citation>
    <scope>NUCLEOTIDE SEQUENCE [LARGE SCALE GENOMIC DNA]</scope>
    <source>
        <strain evidence="2">WM001</strain>
    </source>
</reference>
<name>A0A1R2B903_9CILI</name>
<dbReference type="Proteomes" id="UP000187209">
    <property type="component" value="Unassembled WGS sequence"/>
</dbReference>
<dbReference type="PANTHER" id="PTHR33538:SF2">
    <property type="entry name" value="PROTEIN GAMETE EXPRESSED 1"/>
    <property type="match status" value="1"/>
</dbReference>
<feature type="transmembrane region" description="Helical" evidence="1">
    <location>
        <begin position="227"/>
        <end position="246"/>
    </location>
</feature>
<sequence length="395" mass="46248">MIFLLVFATALELEPLKERIENGKLHYEVFKNSGGCWEKAIDLMIPACEEMDENTQSLFAAKLTNCHLKRLGLKEITCEIGKGCELDSNSYIAYTQFFTHSFDICVYVSFRSWQQKTQNTIKSLAQVSEISLQSIQESQQIINSISLKQEDLHVSVIKSIELHKELQAELINSRDEIQDFALDFMNSSKQFQAEMNKQQEFIGKWFNKLYKSISEISYMQETILLEIWDLNSIIFYVFFVGVFTFVTSFPETYACRSRIFCLFAVEVFIERLNHVNSKSIRTFLIFSCMLLLFHNIRSYKQYDRLSYDMLKDVLLRIGNKALIAFTPRNLDIKPQMSPLKRQCLRSLNLIPEIPEELEQDFILTKKPKRSSEVSIMYKSFSEKKPRRQRVVFGEI</sequence>
<dbReference type="InterPro" id="IPR040346">
    <property type="entry name" value="GEX1/Brambleberry"/>
</dbReference>
<comment type="caution">
    <text evidence="2">The sequence shown here is derived from an EMBL/GenBank/DDBJ whole genome shotgun (WGS) entry which is preliminary data.</text>
</comment>
<keyword evidence="1" id="KW-0472">Membrane</keyword>
<keyword evidence="1" id="KW-0812">Transmembrane</keyword>
<protein>
    <submittedName>
        <fullName evidence="2">Uncharacterized protein</fullName>
    </submittedName>
</protein>
<proteinExistence type="predicted"/>
<evidence type="ECO:0000313" key="3">
    <source>
        <dbReference type="Proteomes" id="UP000187209"/>
    </source>
</evidence>
<evidence type="ECO:0000256" key="1">
    <source>
        <dbReference type="SAM" id="Phobius"/>
    </source>
</evidence>
<dbReference type="OrthoDB" id="377549at2759"/>
<dbReference type="AlphaFoldDB" id="A0A1R2B903"/>
<gene>
    <name evidence="2" type="ORF">SteCoe_28139</name>
</gene>